<feature type="modified residue" description="4-aspartylphosphate" evidence="1">
    <location>
        <position position="53"/>
    </location>
</feature>
<evidence type="ECO:0000313" key="5">
    <source>
        <dbReference type="Proteomes" id="UP001165381"/>
    </source>
</evidence>
<name>A0ABT0QFU5_9FLAO</name>
<keyword evidence="5" id="KW-1185">Reference proteome</keyword>
<dbReference type="Gene3D" id="3.40.50.2300">
    <property type="match status" value="1"/>
</dbReference>
<keyword evidence="4" id="KW-0238">DNA-binding</keyword>
<sequence length="225" mass="26381">MIHCLILEDEQSAREVLQGYIDKTPFVNCIGMYESGLDIPLEKLKRADVLFLDIQLPELNGLSFLKTVTYPPKVIVTTAYSNHAIEAFEEAVLDYLVKPFSYERFFKAVTRARNLFLVQQKEKIEQLFLYADKTIYKVEIDDILYLKAEVDYVNVITKDREILILDSLRNWKDKLANFSFVQVHRSYIININKIEKVYGSQVFINDKSIPIGKTYKELFLKRLDY</sequence>
<keyword evidence="1" id="KW-0597">Phosphoprotein</keyword>
<evidence type="ECO:0000259" key="2">
    <source>
        <dbReference type="PROSITE" id="PS50110"/>
    </source>
</evidence>
<organism evidence="4 5">
    <name type="scientific">Jejuia spongiicola</name>
    <dbReference type="NCBI Taxonomy" id="2942207"/>
    <lineage>
        <taxon>Bacteria</taxon>
        <taxon>Pseudomonadati</taxon>
        <taxon>Bacteroidota</taxon>
        <taxon>Flavobacteriia</taxon>
        <taxon>Flavobacteriales</taxon>
        <taxon>Flavobacteriaceae</taxon>
        <taxon>Jejuia</taxon>
    </lineage>
</organism>
<protein>
    <submittedName>
        <fullName evidence="4">LytTR family DNA-binding domain-containing protein</fullName>
    </submittedName>
</protein>
<accession>A0ABT0QFU5</accession>
<comment type="caution">
    <text evidence="4">The sequence shown here is derived from an EMBL/GenBank/DDBJ whole genome shotgun (WGS) entry which is preliminary data.</text>
</comment>
<dbReference type="EMBL" id="JAMFLZ010000005">
    <property type="protein sequence ID" value="MCL6295861.1"/>
    <property type="molecule type" value="Genomic_DNA"/>
</dbReference>
<dbReference type="Pfam" id="PF00072">
    <property type="entry name" value="Response_reg"/>
    <property type="match status" value="1"/>
</dbReference>
<dbReference type="Pfam" id="PF04397">
    <property type="entry name" value="LytTR"/>
    <property type="match status" value="1"/>
</dbReference>
<dbReference type="PROSITE" id="PS50930">
    <property type="entry name" value="HTH_LYTTR"/>
    <property type="match status" value="1"/>
</dbReference>
<proteinExistence type="predicted"/>
<dbReference type="InterPro" id="IPR011006">
    <property type="entry name" value="CheY-like_superfamily"/>
</dbReference>
<gene>
    <name evidence="4" type="ORF">M3P09_12700</name>
</gene>
<dbReference type="PANTHER" id="PTHR37299:SF1">
    <property type="entry name" value="STAGE 0 SPORULATION PROTEIN A HOMOLOG"/>
    <property type="match status" value="1"/>
</dbReference>
<dbReference type="RefSeq" id="WP_099563120.1">
    <property type="nucleotide sequence ID" value="NZ_JAMFLZ010000005.1"/>
</dbReference>
<dbReference type="Proteomes" id="UP001165381">
    <property type="component" value="Unassembled WGS sequence"/>
</dbReference>
<dbReference type="InterPro" id="IPR007492">
    <property type="entry name" value="LytTR_DNA-bd_dom"/>
</dbReference>
<dbReference type="PROSITE" id="PS50110">
    <property type="entry name" value="RESPONSE_REGULATORY"/>
    <property type="match status" value="1"/>
</dbReference>
<dbReference type="PANTHER" id="PTHR37299">
    <property type="entry name" value="TRANSCRIPTIONAL REGULATOR-RELATED"/>
    <property type="match status" value="1"/>
</dbReference>
<feature type="domain" description="Response regulatory" evidence="2">
    <location>
        <begin position="3"/>
        <end position="113"/>
    </location>
</feature>
<dbReference type="InterPro" id="IPR001789">
    <property type="entry name" value="Sig_transdc_resp-reg_receiver"/>
</dbReference>
<dbReference type="SMART" id="SM00448">
    <property type="entry name" value="REC"/>
    <property type="match status" value="1"/>
</dbReference>
<evidence type="ECO:0000313" key="4">
    <source>
        <dbReference type="EMBL" id="MCL6295861.1"/>
    </source>
</evidence>
<evidence type="ECO:0000259" key="3">
    <source>
        <dbReference type="PROSITE" id="PS50930"/>
    </source>
</evidence>
<dbReference type="Gene3D" id="2.40.50.1020">
    <property type="entry name" value="LytTr DNA-binding domain"/>
    <property type="match status" value="1"/>
</dbReference>
<dbReference type="GO" id="GO:0003677">
    <property type="term" value="F:DNA binding"/>
    <property type="evidence" value="ECO:0007669"/>
    <property type="project" value="UniProtKB-KW"/>
</dbReference>
<feature type="domain" description="HTH LytTR-type" evidence="3">
    <location>
        <begin position="132"/>
        <end position="197"/>
    </location>
</feature>
<evidence type="ECO:0000256" key="1">
    <source>
        <dbReference type="PROSITE-ProRule" id="PRU00169"/>
    </source>
</evidence>
<reference evidence="4" key="1">
    <citation type="submission" date="2022-05" db="EMBL/GenBank/DDBJ databases">
        <authorList>
            <person name="Park J.-S."/>
        </authorList>
    </citation>
    <scope>NUCLEOTIDE SEQUENCE</scope>
    <source>
        <strain evidence="4">2012CJ34-3</strain>
    </source>
</reference>
<dbReference type="InterPro" id="IPR046947">
    <property type="entry name" value="LytR-like"/>
</dbReference>
<dbReference type="SUPFAM" id="SSF52172">
    <property type="entry name" value="CheY-like"/>
    <property type="match status" value="1"/>
</dbReference>
<dbReference type="SMART" id="SM00850">
    <property type="entry name" value="LytTR"/>
    <property type="match status" value="1"/>
</dbReference>